<evidence type="ECO:0000313" key="10">
    <source>
        <dbReference type="EMBL" id="KAK6161660.1"/>
    </source>
</evidence>
<dbReference type="Gene3D" id="1.10.10.10">
    <property type="entry name" value="Winged helix-like DNA-binding domain superfamily/Winged helix DNA-binding domain"/>
    <property type="match status" value="1"/>
</dbReference>
<protein>
    <recommendedName>
        <fullName evidence="12">Disease resistance protein</fullName>
    </recommendedName>
</protein>
<evidence type="ECO:0000256" key="5">
    <source>
        <dbReference type="ARBA" id="ARBA00022821"/>
    </source>
</evidence>
<dbReference type="Gene3D" id="3.80.10.10">
    <property type="entry name" value="Ribonuclease Inhibitor"/>
    <property type="match status" value="1"/>
</dbReference>
<evidence type="ECO:0000259" key="9">
    <source>
        <dbReference type="Pfam" id="PF23598"/>
    </source>
</evidence>
<dbReference type="InterPro" id="IPR036388">
    <property type="entry name" value="WH-like_DNA-bd_sf"/>
</dbReference>
<dbReference type="SUPFAM" id="SSF52058">
    <property type="entry name" value="L domain-like"/>
    <property type="match status" value="1"/>
</dbReference>
<dbReference type="Gene3D" id="1.10.8.430">
    <property type="entry name" value="Helical domain of apoptotic protease-activating factors"/>
    <property type="match status" value="1"/>
</dbReference>
<evidence type="ECO:0000256" key="1">
    <source>
        <dbReference type="ARBA" id="ARBA00008894"/>
    </source>
</evidence>
<evidence type="ECO:0000313" key="11">
    <source>
        <dbReference type="Proteomes" id="UP001318860"/>
    </source>
</evidence>
<dbReference type="SUPFAM" id="SSF52540">
    <property type="entry name" value="P-loop containing nucleoside triphosphate hydrolases"/>
    <property type="match status" value="1"/>
</dbReference>
<dbReference type="InterPro" id="IPR027417">
    <property type="entry name" value="P-loop_NTPase"/>
</dbReference>
<keyword evidence="5" id="KW-0611">Plant defense</keyword>
<comment type="caution">
    <text evidence="10">The sequence shown here is derived from an EMBL/GenBank/DDBJ whole genome shotgun (WGS) entry which is preliminary data.</text>
</comment>
<dbReference type="Proteomes" id="UP001318860">
    <property type="component" value="Unassembled WGS sequence"/>
</dbReference>
<evidence type="ECO:0000256" key="3">
    <source>
        <dbReference type="ARBA" id="ARBA00022737"/>
    </source>
</evidence>
<organism evidence="10 11">
    <name type="scientific">Rehmannia glutinosa</name>
    <name type="common">Chinese foxglove</name>
    <dbReference type="NCBI Taxonomy" id="99300"/>
    <lineage>
        <taxon>Eukaryota</taxon>
        <taxon>Viridiplantae</taxon>
        <taxon>Streptophyta</taxon>
        <taxon>Embryophyta</taxon>
        <taxon>Tracheophyta</taxon>
        <taxon>Spermatophyta</taxon>
        <taxon>Magnoliopsida</taxon>
        <taxon>eudicotyledons</taxon>
        <taxon>Gunneridae</taxon>
        <taxon>Pentapetalae</taxon>
        <taxon>asterids</taxon>
        <taxon>lamiids</taxon>
        <taxon>Lamiales</taxon>
        <taxon>Orobanchaceae</taxon>
        <taxon>Rehmannieae</taxon>
        <taxon>Rehmannia</taxon>
    </lineage>
</organism>
<reference evidence="10 11" key="1">
    <citation type="journal article" date="2021" name="Comput. Struct. Biotechnol. J.">
        <title>De novo genome assembly of the potent medicinal plant Rehmannia glutinosa using nanopore technology.</title>
        <authorList>
            <person name="Ma L."/>
            <person name="Dong C."/>
            <person name="Song C."/>
            <person name="Wang X."/>
            <person name="Zheng X."/>
            <person name="Niu Y."/>
            <person name="Chen S."/>
            <person name="Feng W."/>
        </authorList>
    </citation>
    <scope>NUCLEOTIDE SEQUENCE [LARGE SCALE GENOMIC DNA]</scope>
    <source>
        <strain evidence="10">DH-2019</strain>
    </source>
</reference>
<evidence type="ECO:0000256" key="6">
    <source>
        <dbReference type="ARBA" id="ARBA00022840"/>
    </source>
</evidence>
<dbReference type="InterPro" id="IPR032675">
    <property type="entry name" value="LRR_dom_sf"/>
</dbReference>
<keyword evidence="11" id="KW-1185">Reference proteome</keyword>
<dbReference type="PANTHER" id="PTHR23155">
    <property type="entry name" value="DISEASE RESISTANCE PROTEIN RP"/>
    <property type="match status" value="1"/>
</dbReference>
<dbReference type="PANTHER" id="PTHR23155:SF1205">
    <property type="entry name" value="DISEASE RESISTANCE PROTEIN RPM1"/>
    <property type="match status" value="1"/>
</dbReference>
<keyword evidence="2" id="KW-0433">Leucine-rich repeat</keyword>
<feature type="domain" description="Disease resistance R13L4/SHOC-2-like LRR" evidence="9">
    <location>
        <begin position="545"/>
        <end position="830"/>
    </location>
</feature>
<evidence type="ECO:0008006" key="12">
    <source>
        <dbReference type="Google" id="ProtNLM"/>
    </source>
</evidence>
<accession>A0ABR0XRI7</accession>
<dbReference type="Pfam" id="PF23598">
    <property type="entry name" value="LRR_14"/>
    <property type="match status" value="1"/>
</dbReference>
<keyword evidence="3" id="KW-0677">Repeat</keyword>
<dbReference type="EMBL" id="JABTTQ020000003">
    <property type="protein sequence ID" value="KAK6161660.1"/>
    <property type="molecule type" value="Genomic_DNA"/>
</dbReference>
<evidence type="ECO:0000259" key="7">
    <source>
        <dbReference type="Pfam" id="PF00931"/>
    </source>
</evidence>
<sequence length="939" mass="108138">MLHDLGREEKAPLIDLSDQVMELVSVLRMIQRLLKNSHNSESVLNHIETIRCLGYRIEDVLETCAVEVAFMFQKNDERCIKKLLRRYFGVLNDGIGLKNISAKISDLEPEIKSFHEVFPDDDGMESIRGEEEPRLADRSVRWPRQMYPRGIEEHFVGMDQDLNQLISLIVEDQHHRVISVLGVKGLGKTTIARKVYNHPQVRRCFKAFAWVSLSQECQIGIVLQDILRQLGPGKVKEITEEQNMIQHLEEVQRQKSCFIVLDSIWEVDQWNHISSAFRIEGVGTKILLTTREADIADVGFSCKMRLLNEDEGWELLKKHAFPRKNAPDFGMLPKLGKEMVRKCGYLPLAICSVGRNLSGKISLSEWQMMNNDIAEYLQKDHHDEAAETLSHILDSSYDQLPYYLKQCFLYLGIFREDEDIDAEDLIFLWMAEGMVSPVDPKKEGTMIDAAEYYLKELAFSGMLRVLVDEFSATRRFKLCCLHNRARELSLYQAEKEDFRLKVLDFSDGKQPMLDTSTLSDGTRRLVIHFNKQVNSWTHDLFATDHLRSLLVLNSDRKYVDIPLRISDFVKFKLLRVLHFVRCKFEGRKLPKGIDKLVNLRHFGLLYCDLDELPPSISNLKNLNVLNVRVYDTAQISIPNVFSQMILLKHLRLPHYSDREQTNKLKLGDLLELETLVGFNCLIHDLSSLSNLKKLRHLVPHVYSNDSLTSILKFVMYYGARIRTNLCIEHKCNFTSPEGVAILEEVLMCPNLHGLTLSMVLIYKFPDCGMHFSSELTQLKLIGCKIKEDPMEALGKFLNLRKLCLGLPNLEEWRVDEGAMCNLSALTIKRCPKLQKIPDGLISISTLKNLEIELAPEALADDQEAEYRQKFAFVHSFILRKLDPFNASVIGANDMQVIFGKYQEWRESAVARYLEVIVFYFSLFGKMQKGFGLDANFEAE</sequence>
<dbReference type="InterPro" id="IPR042197">
    <property type="entry name" value="Apaf_helical"/>
</dbReference>
<dbReference type="Pfam" id="PF00931">
    <property type="entry name" value="NB-ARC"/>
    <property type="match status" value="1"/>
</dbReference>
<evidence type="ECO:0000256" key="2">
    <source>
        <dbReference type="ARBA" id="ARBA00022614"/>
    </source>
</evidence>
<dbReference type="InterPro" id="IPR058922">
    <property type="entry name" value="WHD_DRP"/>
</dbReference>
<gene>
    <name evidence="10" type="ORF">DH2020_005041</name>
</gene>
<comment type="similarity">
    <text evidence="1">Belongs to the disease resistance NB-LRR family.</text>
</comment>
<dbReference type="InterPro" id="IPR044974">
    <property type="entry name" value="Disease_R_plants"/>
</dbReference>
<feature type="domain" description="NB-ARC" evidence="7">
    <location>
        <begin position="159"/>
        <end position="324"/>
    </location>
</feature>
<dbReference type="Pfam" id="PF23559">
    <property type="entry name" value="WHD_DRP"/>
    <property type="match status" value="1"/>
</dbReference>
<evidence type="ECO:0000256" key="4">
    <source>
        <dbReference type="ARBA" id="ARBA00022741"/>
    </source>
</evidence>
<dbReference type="PRINTS" id="PR00364">
    <property type="entry name" value="DISEASERSIST"/>
</dbReference>
<dbReference type="InterPro" id="IPR002182">
    <property type="entry name" value="NB-ARC"/>
</dbReference>
<dbReference type="InterPro" id="IPR055414">
    <property type="entry name" value="LRR_R13L4/SHOC2-like"/>
</dbReference>
<keyword evidence="4" id="KW-0547">Nucleotide-binding</keyword>
<proteinExistence type="inferred from homology"/>
<evidence type="ECO:0000259" key="8">
    <source>
        <dbReference type="Pfam" id="PF23559"/>
    </source>
</evidence>
<name>A0ABR0XRI7_REHGL</name>
<keyword evidence="6" id="KW-0067">ATP-binding</keyword>
<dbReference type="Gene3D" id="3.40.50.300">
    <property type="entry name" value="P-loop containing nucleotide triphosphate hydrolases"/>
    <property type="match status" value="1"/>
</dbReference>
<feature type="domain" description="Disease resistance protein winged helix" evidence="8">
    <location>
        <begin position="413"/>
        <end position="482"/>
    </location>
</feature>